<evidence type="ECO:0000313" key="13">
    <source>
        <dbReference type="EMBL" id="KHF25580.1"/>
    </source>
</evidence>
<dbReference type="Proteomes" id="UP000030856">
    <property type="component" value="Unassembled WGS sequence"/>
</dbReference>
<evidence type="ECO:0000256" key="3">
    <source>
        <dbReference type="ARBA" id="ARBA00022519"/>
    </source>
</evidence>
<evidence type="ECO:0000256" key="4">
    <source>
        <dbReference type="ARBA" id="ARBA00022692"/>
    </source>
</evidence>
<evidence type="ECO:0000313" key="14">
    <source>
        <dbReference type="Proteomes" id="UP000030856"/>
    </source>
</evidence>
<keyword evidence="14" id="KW-1185">Reference proteome</keyword>
<dbReference type="OrthoDB" id="9806299at2"/>
<keyword evidence="3" id="KW-0997">Cell inner membrane</keyword>
<feature type="transmembrane region" description="Helical" evidence="12">
    <location>
        <begin position="38"/>
        <end position="55"/>
    </location>
</feature>
<dbReference type="NCBIfam" id="TIGR00494">
    <property type="entry name" value="crcB"/>
    <property type="match status" value="1"/>
</dbReference>
<comment type="function">
    <text evidence="12">Fluoride-specific ion channel. Important for reducing fluoride concentration in the cell, thus reducing its toxicity.</text>
</comment>
<evidence type="ECO:0000256" key="7">
    <source>
        <dbReference type="ARBA" id="ARBA00023065"/>
    </source>
</evidence>
<dbReference type="HAMAP" id="MF_00454">
    <property type="entry name" value="FluC"/>
    <property type="match status" value="1"/>
</dbReference>
<feature type="binding site" evidence="12">
    <location>
        <position position="75"/>
    </location>
    <ligand>
        <name>Na(+)</name>
        <dbReference type="ChEBI" id="CHEBI:29101"/>
        <note>structural</note>
    </ligand>
</feature>
<keyword evidence="6 12" id="KW-0915">Sodium</keyword>
<comment type="subcellular location">
    <subcellularLocation>
        <location evidence="1 12">Cell membrane</location>
        <topology evidence="1 12">Multi-pass membrane protein</topology>
    </subcellularLocation>
</comment>
<dbReference type="PANTHER" id="PTHR28259">
    <property type="entry name" value="FLUORIDE EXPORT PROTEIN 1-RELATED"/>
    <property type="match status" value="1"/>
</dbReference>
<feature type="transmembrane region" description="Helical" evidence="12">
    <location>
        <begin position="67"/>
        <end position="91"/>
    </location>
</feature>
<evidence type="ECO:0000256" key="12">
    <source>
        <dbReference type="HAMAP-Rule" id="MF_00454"/>
    </source>
</evidence>
<evidence type="ECO:0000256" key="6">
    <source>
        <dbReference type="ARBA" id="ARBA00023053"/>
    </source>
</evidence>
<dbReference type="GO" id="GO:0005886">
    <property type="term" value="C:plasma membrane"/>
    <property type="evidence" value="ECO:0007669"/>
    <property type="project" value="UniProtKB-SubCell"/>
</dbReference>
<evidence type="ECO:0000256" key="9">
    <source>
        <dbReference type="ARBA" id="ARBA00023303"/>
    </source>
</evidence>
<dbReference type="PATRIC" id="fig|2340.3.peg.102"/>
<organism evidence="13 14">
    <name type="scientific">Solemya velum gill symbiont</name>
    <dbReference type="NCBI Taxonomy" id="2340"/>
    <lineage>
        <taxon>Bacteria</taxon>
        <taxon>Pseudomonadati</taxon>
        <taxon>Pseudomonadota</taxon>
        <taxon>Gammaproteobacteria</taxon>
        <taxon>sulfur-oxidizing symbionts</taxon>
    </lineage>
</organism>
<keyword evidence="12" id="KW-0813">Transport</keyword>
<dbReference type="GO" id="GO:0062054">
    <property type="term" value="F:fluoride channel activity"/>
    <property type="evidence" value="ECO:0007669"/>
    <property type="project" value="UniProtKB-UniRule"/>
</dbReference>
<evidence type="ECO:0000256" key="8">
    <source>
        <dbReference type="ARBA" id="ARBA00023136"/>
    </source>
</evidence>
<keyword evidence="4 12" id="KW-0812">Transmembrane</keyword>
<dbReference type="eggNOG" id="COG0239">
    <property type="taxonomic scope" value="Bacteria"/>
</dbReference>
<proteinExistence type="inferred from homology"/>
<dbReference type="AlphaFoldDB" id="A0A0B0H903"/>
<comment type="similarity">
    <text evidence="10 12">Belongs to the fluoride channel Fluc/FEX (TC 1.A.43) family.</text>
</comment>
<feature type="binding site" evidence="12">
    <location>
        <position position="78"/>
    </location>
    <ligand>
        <name>Na(+)</name>
        <dbReference type="ChEBI" id="CHEBI:29101"/>
        <note>structural</note>
    </ligand>
</feature>
<dbReference type="GeneID" id="86991529"/>
<protein>
    <recommendedName>
        <fullName evidence="12">Fluoride-specific ion channel FluC</fullName>
    </recommendedName>
</protein>
<name>A0A0B0H903_SOVGS</name>
<keyword evidence="12" id="KW-0479">Metal-binding</keyword>
<dbReference type="GO" id="GO:0140114">
    <property type="term" value="P:cellular detoxification of fluoride"/>
    <property type="evidence" value="ECO:0007669"/>
    <property type="project" value="UniProtKB-UniRule"/>
</dbReference>
<sequence length="124" mass="13253">MNQLLLIGAGGALGAIGRYWMSTLVYQFAGRGFPWGTLAVNLLGSLLMGVFYVLLVERLASNGDLRAFLMIGFLGAFTTFSTFSIETLMLIEEGALLRAVGNVLLSVVSCVTAAWIGIMLARSI</sequence>
<keyword evidence="7 12" id="KW-0406">Ion transport</keyword>
<feature type="transmembrane region" description="Helical" evidence="12">
    <location>
        <begin position="103"/>
        <end position="121"/>
    </location>
</feature>
<keyword evidence="5 12" id="KW-1133">Transmembrane helix</keyword>
<evidence type="ECO:0000256" key="5">
    <source>
        <dbReference type="ARBA" id="ARBA00022989"/>
    </source>
</evidence>
<dbReference type="PANTHER" id="PTHR28259:SF1">
    <property type="entry name" value="FLUORIDE EXPORT PROTEIN 1-RELATED"/>
    <property type="match status" value="1"/>
</dbReference>
<evidence type="ECO:0000256" key="2">
    <source>
        <dbReference type="ARBA" id="ARBA00022475"/>
    </source>
</evidence>
<comment type="activity regulation">
    <text evidence="12">Na(+) is not transported, but it plays an essential structural role and its presence is essential for fluoride channel function.</text>
</comment>
<evidence type="ECO:0000256" key="11">
    <source>
        <dbReference type="ARBA" id="ARBA00035585"/>
    </source>
</evidence>
<comment type="caution">
    <text evidence="13">The sequence shown here is derived from an EMBL/GenBank/DDBJ whole genome shotgun (WGS) entry which is preliminary data.</text>
</comment>
<dbReference type="RefSeq" id="WP_043115249.1">
    <property type="nucleotide sequence ID" value="NZ_JRAA01000001.1"/>
</dbReference>
<dbReference type="EMBL" id="JRAA01000001">
    <property type="protein sequence ID" value="KHF25580.1"/>
    <property type="molecule type" value="Genomic_DNA"/>
</dbReference>
<dbReference type="STRING" id="2340.JV46_17890"/>
<evidence type="ECO:0000256" key="10">
    <source>
        <dbReference type="ARBA" id="ARBA00035120"/>
    </source>
</evidence>
<keyword evidence="9 12" id="KW-0407">Ion channel</keyword>
<comment type="catalytic activity">
    <reaction evidence="11">
        <text>fluoride(in) = fluoride(out)</text>
        <dbReference type="Rhea" id="RHEA:76159"/>
        <dbReference type="ChEBI" id="CHEBI:17051"/>
    </reaction>
    <physiologicalReaction direction="left-to-right" evidence="11">
        <dbReference type="Rhea" id="RHEA:76160"/>
    </physiologicalReaction>
</comment>
<reference evidence="13 14" key="1">
    <citation type="journal article" date="2014" name="BMC Genomics">
        <title>The genome of the intracellular bacterium of the coastal bivalve, Solemya velum: a blueprint for thriving in and out of symbiosis.</title>
        <authorList>
            <person name="Dmytrenko O."/>
            <person name="Russell S.L."/>
            <person name="Loo W.T."/>
            <person name="Fontanez K.M."/>
            <person name="Liao L."/>
            <person name="Roeselers G."/>
            <person name="Sharma R."/>
            <person name="Stewart F.J."/>
            <person name="Newton I.L."/>
            <person name="Woyke T."/>
            <person name="Wu D."/>
            <person name="Lang J.M."/>
            <person name="Eisen J.A."/>
            <person name="Cavanaugh C.M."/>
        </authorList>
    </citation>
    <scope>NUCLEOTIDE SEQUENCE [LARGE SCALE GENOMIC DNA]</scope>
    <source>
        <strain evidence="13 14">WH</strain>
    </source>
</reference>
<keyword evidence="8 12" id="KW-0472">Membrane</keyword>
<accession>A0A0B0H903</accession>
<dbReference type="InterPro" id="IPR003691">
    <property type="entry name" value="FluC"/>
</dbReference>
<keyword evidence="2 12" id="KW-1003">Cell membrane</keyword>
<dbReference type="GO" id="GO:0046872">
    <property type="term" value="F:metal ion binding"/>
    <property type="evidence" value="ECO:0007669"/>
    <property type="project" value="UniProtKB-KW"/>
</dbReference>
<dbReference type="Pfam" id="PF02537">
    <property type="entry name" value="CRCB"/>
    <property type="match status" value="1"/>
</dbReference>
<evidence type="ECO:0000256" key="1">
    <source>
        <dbReference type="ARBA" id="ARBA00004651"/>
    </source>
</evidence>
<gene>
    <name evidence="12 13" type="primary">crcB</name>
    <name evidence="12" type="synonym">fluC</name>
    <name evidence="13" type="ORF">JV46_17890</name>
</gene>